<dbReference type="InterPro" id="IPR008532">
    <property type="entry name" value="NFACT_RNA-bd"/>
</dbReference>
<dbReference type="InterPro" id="IPR039730">
    <property type="entry name" value="Jlp2/Ccd25"/>
</dbReference>
<organism evidence="6 7">
    <name type="scientific">Owenia fusiformis</name>
    <name type="common">Polychaete worm</name>
    <dbReference type="NCBI Taxonomy" id="6347"/>
    <lineage>
        <taxon>Eukaryota</taxon>
        <taxon>Metazoa</taxon>
        <taxon>Spiralia</taxon>
        <taxon>Lophotrochozoa</taxon>
        <taxon>Annelida</taxon>
        <taxon>Polychaeta</taxon>
        <taxon>Sedentaria</taxon>
        <taxon>Canalipalpata</taxon>
        <taxon>Sabellida</taxon>
        <taxon>Oweniida</taxon>
        <taxon>Oweniidae</taxon>
        <taxon>Owenia</taxon>
    </lineage>
</organism>
<gene>
    <name evidence="6" type="ORF">OFUS_LOCUS2243</name>
</gene>
<accession>A0A8S4N310</accession>
<dbReference type="PANTHER" id="PTHR13049">
    <property type="entry name" value="DUF814-RELATED"/>
    <property type="match status" value="1"/>
</dbReference>
<evidence type="ECO:0000259" key="5">
    <source>
        <dbReference type="Pfam" id="PF05670"/>
    </source>
</evidence>
<keyword evidence="7" id="KW-1185">Reference proteome</keyword>
<feature type="region of interest" description="Disordered" evidence="4">
    <location>
        <begin position="149"/>
        <end position="221"/>
    </location>
</feature>
<dbReference type="EMBL" id="CAIIXF020000001">
    <property type="protein sequence ID" value="CAH1774869.1"/>
    <property type="molecule type" value="Genomic_DNA"/>
</dbReference>
<comment type="similarity">
    <text evidence="1">Belongs to the CCDC25 family.</text>
</comment>
<evidence type="ECO:0000313" key="6">
    <source>
        <dbReference type="EMBL" id="CAH1774869.1"/>
    </source>
</evidence>
<sequence length="221" mass="26147">QHHIYEDLVDTKEHRKIISRNVVNPPYDIYVGEDKYENEDLLKWAFPEDVWFHVDKLSSAHVYLRLHTGETLDDVPHSVIEDCAQLVKANSIAGNKQNNVNVVYTMFENLKKTAGMDVGQVGFHKQKQVRSILVEKRLNEIVNRLNKTKEERHPNLQELREERDKAERDDKKAVLREQKKQEKEEAEKREKEAELRSYDRLMTSDRMTTNQNNTDLEDDFM</sequence>
<dbReference type="PANTHER" id="PTHR13049:SF2">
    <property type="entry name" value="COILED-COIL DOMAIN-CONTAINING PROTEIN 25"/>
    <property type="match status" value="1"/>
</dbReference>
<comment type="caution">
    <text evidence="6">The sequence shown here is derived from an EMBL/GenBank/DDBJ whole genome shotgun (WGS) entry which is preliminary data.</text>
</comment>
<reference evidence="6" key="1">
    <citation type="submission" date="2022-03" db="EMBL/GenBank/DDBJ databases">
        <authorList>
            <person name="Martin C."/>
        </authorList>
    </citation>
    <scope>NUCLEOTIDE SEQUENCE</scope>
</reference>
<feature type="non-terminal residue" evidence="6">
    <location>
        <position position="1"/>
    </location>
</feature>
<dbReference type="Pfam" id="PF05670">
    <property type="entry name" value="NFACT-R_1"/>
    <property type="match status" value="1"/>
</dbReference>
<comment type="subunit">
    <text evidence="3">Interacts (via cytoplasmic region) with ILK.</text>
</comment>
<dbReference type="OrthoDB" id="200398at2759"/>
<proteinExistence type="inferred from homology"/>
<evidence type="ECO:0000256" key="4">
    <source>
        <dbReference type="SAM" id="MobiDB-lite"/>
    </source>
</evidence>
<dbReference type="AlphaFoldDB" id="A0A8S4N310"/>
<dbReference type="Proteomes" id="UP000749559">
    <property type="component" value="Unassembled WGS sequence"/>
</dbReference>
<protein>
    <recommendedName>
        <fullName evidence="2">Coiled-coil domain-containing protein 25</fullName>
    </recommendedName>
</protein>
<feature type="compositionally biased region" description="Polar residues" evidence="4">
    <location>
        <begin position="205"/>
        <end position="214"/>
    </location>
</feature>
<feature type="compositionally biased region" description="Basic and acidic residues" evidence="4">
    <location>
        <begin position="149"/>
        <end position="203"/>
    </location>
</feature>
<evidence type="ECO:0000256" key="3">
    <source>
        <dbReference type="ARBA" id="ARBA00024214"/>
    </source>
</evidence>
<evidence type="ECO:0000256" key="1">
    <source>
        <dbReference type="ARBA" id="ARBA00008998"/>
    </source>
</evidence>
<feature type="domain" description="NFACT RNA-binding" evidence="5">
    <location>
        <begin position="27"/>
        <end position="124"/>
    </location>
</feature>
<evidence type="ECO:0000256" key="2">
    <source>
        <dbReference type="ARBA" id="ARBA00016700"/>
    </source>
</evidence>
<evidence type="ECO:0000313" key="7">
    <source>
        <dbReference type="Proteomes" id="UP000749559"/>
    </source>
</evidence>
<name>A0A8S4N310_OWEFU</name>